<feature type="compositionally biased region" description="Pro residues" evidence="1">
    <location>
        <begin position="133"/>
        <end position="153"/>
    </location>
</feature>
<dbReference type="InterPro" id="IPR054331">
    <property type="entry name" value="LiaF_TM"/>
</dbReference>
<evidence type="ECO:0000313" key="6">
    <source>
        <dbReference type="Proteomes" id="UP000547209"/>
    </source>
</evidence>
<keyword evidence="2" id="KW-0812">Transmembrane</keyword>
<feature type="transmembrane region" description="Helical" evidence="2">
    <location>
        <begin position="62"/>
        <end position="78"/>
    </location>
</feature>
<sequence length="343" mass="38717">MQQSVLHRIFWGIVLIGIGVIYFLNQTGTITIDIGDLFKNFWPVIIILVGVQGLLLQRQGGYWWNPIVVLVGVFFLGRNLEWFDWEFGDLIRVAVPFIMIFFGIMLVTRGARHKPDRKGKSWETKGWDAVTPPYTPPKPPEPNYPPPPPPAPYDHPNAFGEPSAPGPDGSVPPQPNGQSGPNDYRPNDPQSYRQKVRQEAERMWKDYHRMPGHKWGGQREGHSRFIGDLHIGHDYWELKPMSLSHFIGDTTIDLTRAQIPAGETRIYVSSFIGDVKVFVPNDFSIGIRVVSSCLIGDVKVLEQHRGGIFNQMAVETPSFPDTDRQVVLIVNTFIGDVRVTKVG</sequence>
<accession>A0A7X0VD72</accession>
<name>A0A7X0VD72_9BACL</name>
<feature type="domain" description="LiaF transmembrane" evidence="4">
    <location>
        <begin position="10"/>
        <end position="113"/>
    </location>
</feature>
<dbReference type="Proteomes" id="UP000547209">
    <property type="component" value="Unassembled WGS sequence"/>
</dbReference>
<dbReference type="AlphaFoldDB" id="A0A7X0VD72"/>
<dbReference type="EMBL" id="JACJVP010000004">
    <property type="protein sequence ID" value="MBB6669670.1"/>
    <property type="molecule type" value="Genomic_DNA"/>
</dbReference>
<feature type="transmembrane region" description="Helical" evidence="2">
    <location>
        <begin position="90"/>
        <end position="108"/>
    </location>
</feature>
<dbReference type="RefSeq" id="WP_185141118.1">
    <property type="nucleotide sequence ID" value="NZ_JACJVP010000004.1"/>
</dbReference>
<gene>
    <name evidence="5" type="ORF">H7C19_03110</name>
</gene>
<comment type="caution">
    <text evidence="5">The sequence shown here is derived from an EMBL/GenBank/DDBJ whole genome shotgun (WGS) entry which is preliminary data.</text>
</comment>
<dbReference type="NCBIfam" id="NF040535">
    <property type="entry name" value="LiaF_C_term"/>
    <property type="match status" value="1"/>
</dbReference>
<feature type="domain" description="Cell wall-active antibiotics response LiaF-like C-terminal" evidence="3">
    <location>
        <begin position="225"/>
        <end position="339"/>
    </location>
</feature>
<feature type="transmembrane region" description="Helical" evidence="2">
    <location>
        <begin position="37"/>
        <end position="55"/>
    </location>
</feature>
<evidence type="ECO:0000256" key="2">
    <source>
        <dbReference type="SAM" id="Phobius"/>
    </source>
</evidence>
<dbReference type="Pfam" id="PF09922">
    <property type="entry name" value="LiaF-like_C"/>
    <property type="match status" value="1"/>
</dbReference>
<keyword evidence="6" id="KW-1185">Reference proteome</keyword>
<feature type="region of interest" description="Disordered" evidence="1">
    <location>
        <begin position="114"/>
        <end position="200"/>
    </location>
</feature>
<evidence type="ECO:0000259" key="3">
    <source>
        <dbReference type="Pfam" id="PF09922"/>
    </source>
</evidence>
<reference evidence="5 6" key="1">
    <citation type="submission" date="2020-08" db="EMBL/GenBank/DDBJ databases">
        <title>Cohnella phylogeny.</title>
        <authorList>
            <person name="Dunlap C."/>
        </authorList>
    </citation>
    <scope>NUCLEOTIDE SEQUENCE [LARGE SCALE GENOMIC DNA]</scope>
    <source>
        <strain evidence="5 6">DSM 28246</strain>
    </source>
</reference>
<keyword evidence="2" id="KW-1133">Transmembrane helix</keyword>
<dbReference type="InterPro" id="IPR024425">
    <property type="entry name" value="LiaF-like_C"/>
</dbReference>
<dbReference type="Pfam" id="PF22570">
    <property type="entry name" value="LiaF-TM"/>
    <property type="match status" value="1"/>
</dbReference>
<proteinExistence type="predicted"/>
<evidence type="ECO:0000313" key="5">
    <source>
        <dbReference type="EMBL" id="MBB6669670.1"/>
    </source>
</evidence>
<dbReference type="InterPro" id="IPR047793">
    <property type="entry name" value="LiaF_C"/>
</dbReference>
<protein>
    <submittedName>
        <fullName evidence="5">Cell wall-active antibiotics response protein</fullName>
    </submittedName>
</protein>
<organism evidence="5 6">
    <name type="scientific">Cohnella nanjingensis</name>
    <dbReference type="NCBI Taxonomy" id="1387779"/>
    <lineage>
        <taxon>Bacteria</taxon>
        <taxon>Bacillati</taxon>
        <taxon>Bacillota</taxon>
        <taxon>Bacilli</taxon>
        <taxon>Bacillales</taxon>
        <taxon>Paenibacillaceae</taxon>
        <taxon>Cohnella</taxon>
    </lineage>
</organism>
<feature type="transmembrane region" description="Helical" evidence="2">
    <location>
        <begin position="9"/>
        <end position="25"/>
    </location>
</feature>
<keyword evidence="2" id="KW-0472">Membrane</keyword>
<evidence type="ECO:0000259" key="4">
    <source>
        <dbReference type="Pfam" id="PF22570"/>
    </source>
</evidence>
<evidence type="ECO:0000256" key="1">
    <source>
        <dbReference type="SAM" id="MobiDB-lite"/>
    </source>
</evidence>